<organism evidence="2 3">
    <name type="scientific">Catenulispora pinistramenti</name>
    <dbReference type="NCBI Taxonomy" id="2705254"/>
    <lineage>
        <taxon>Bacteria</taxon>
        <taxon>Bacillati</taxon>
        <taxon>Actinomycetota</taxon>
        <taxon>Actinomycetes</taxon>
        <taxon>Catenulisporales</taxon>
        <taxon>Catenulisporaceae</taxon>
        <taxon>Catenulispora</taxon>
    </lineage>
</organism>
<dbReference type="EMBL" id="JAAFYZ010000041">
    <property type="protein sequence ID" value="MBS2548109.1"/>
    <property type="molecule type" value="Genomic_DNA"/>
</dbReference>
<sequence length="450" mass="43729">MTMPQSSAGHILLATDKFKGSLSAAEATSHLAAGLRRASPALGIRTIPVADGGEGTVAAAVEAGFARVLTRATGPTGAPIEAGFAVRGDTAVIEVAEASGLRRLPRGEAAPLSATSYGTGQLIRAALEAGCTRVILGLGGSACTDGGAGLVQALGARLLDAAGQGLPRGGAALARLARIDVGELAAVRELIVASDVDNPLLGPNGAAAIYGPQKGATAEDVALLDAALANWARLVQGAVGGRGFGPGPAGARVDGAHASGSGSADADAGSREIAAHSLASARGSVTGSGPADVDAGSRQVPAHSPAHAPADFAQVPGAGAAGGIGFAAMSLLGARLEPGIDIVLDLADFATKAHGARLVITGEGSLDRQSLRGKAPAGVARAAARAGVPVVAVAGVCTLTPAELEAAGIRAAYTLSGIEPDLERCILDAGPLLEQLAAVIAADALTGAAV</sequence>
<keyword evidence="3" id="KW-1185">Reference proteome</keyword>
<dbReference type="SUPFAM" id="SSF110738">
    <property type="entry name" value="Glycerate kinase I"/>
    <property type="match status" value="2"/>
</dbReference>
<dbReference type="NCBIfam" id="TIGR00045">
    <property type="entry name" value="glycerate kinase"/>
    <property type="match status" value="1"/>
</dbReference>
<evidence type="ECO:0000313" key="3">
    <source>
        <dbReference type="Proteomes" id="UP000730482"/>
    </source>
</evidence>
<evidence type="ECO:0000256" key="1">
    <source>
        <dbReference type="SAM" id="MobiDB-lite"/>
    </source>
</evidence>
<dbReference type="Proteomes" id="UP000730482">
    <property type="component" value="Unassembled WGS sequence"/>
</dbReference>
<dbReference type="GO" id="GO:0016301">
    <property type="term" value="F:kinase activity"/>
    <property type="evidence" value="ECO:0007669"/>
    <property type="project" value="UniProtKB-KW"/>
</dbReference>
<keyword evidence="2" id="KW-0808">Transferase</keyword>
<dbReference type="InterPro" id="IPR004381">
    <property type="entry name" value="Glycerate_kinase"/>
</dbReference>
<gene>
    <name evidence="2" type="ORF">KGQ19_14675</name>
</gene>
<reference evidence="2 3" key="1">
    <citation type="submission" date="2020-02" db="EMBL/GenBank/DDBJ databases">
        <title>Acidophilic actinobacteria isolated from forest soil.</title>
        <authorList>
            <person name="Golinska P."/>
        </authorList>
    </citation>
    <scope>NUCLEOTIDE SEQUENCE [LARGE SCALE GENOMIC DNA]</scope>
    <source>
        <strain evidence="2 3">NL8</strain>
    </source>
</reference>
<feature type="region of interest" description="Disordered" evidence="1">
    <location>
        <begin position="250"/>
        <end position="269"/>
    </location>
</feature>
<dbReference type="PANTHER" id="PTHR21599">
    <property type="entry name" value="GLYCERATE KINASE"/>
    <property type="match status" value="1"/>
</dbReference>
<dbReference type="InterPro" id="IPR036129">
    <property type="entry name" value="Glycerate_kinase_sf"/>
</dbReference>
<evidence type="ECO:0000313" key="2">
    <source>
        <dbReference type="EMBL" id="MBS2548109.1"/>
    </source>
</evidence>
<name>A0ABS5KQ43_9ACTN</name>
<comment type="caution">
    <text evidence="2">The sequence shown here is derived from an EMBL/GenBank/DDBJ whole genome shotgun (WGS) entry which is preliminary data.</text>
</comment>
<proteinExistence type="predicted"/>
<feature type="compositionally biased region" description="Low complexity" evidence="1">
    <location>
        <begin position="250"/>
        <end position="267"/>
    </location>
</feature>
<accession>A0ABS5KQ43</accession>
<dbReference type="Pfam" id="PF02595">
    <property type="entry name" value="Gly_kinase"/>
    <property type="match status" value="2"/>
</dbReference>
<dbReference type="PANTHER" id="PTHR21599:SF0">
    <property type="entry name" value="GLYCERATE KINASE"/>
    <property type="match status" value="1"/>
</dbReference>
<keyword evidence="2" id="KW-0418">Kinase</keyword>
<feature type="region of interest" description="Disordered" evidence="1">
    <location>
        <begin position="279"/>
        <end position="311"/>
    </location>
</feature>
<dbReference type="InterPro" id="IPR018193">
    <property type="entry name" value="Glyc_kinase_flavodox-like_fold"/>
</dbReference>
<dbReference type="Gene3D" id="3.90.1510.10">
    <property type="entry name" value="Glycerate kinase, domain 2"/>
    <property type="match status" value="1"/>
</dbReference>
<protein>
    <submittedName>
        <fullName evidence="2">Glycerate kinase</fullName>
    </submittedName>
</protein>